<protein>
    <submittedName>
        <fullName evidence="2">Uncharacterized protein</fullName>
    </submittedName>
</protein>
<dbReference type="EMBL" id="CP036265">
    <property type="protein sequence ID" value="QDT16585.1"/>
    <property type="molecule type" value="Genomic_DNA"/>
</dbReference>
<keyword evidence="3" id="KW-1185">Reference proteome</keyword>
<dbReference type="KEGG" id="acaf:CA12_26910"/>
<gene>
    <name evidence="2" type="ORF">CA12_26910</name>
</gene>
<feature type="transmembrane region" description="Helical" evidence="1">
    <location>
        <begin position="50"/>
        <end position="71"/>
    </location>
</feature>
<accession>A0A517PB29</accession>
<dbReference type="OrthoDB" id="512864at2"/>
<sequence length="171" mass="18909">MSGPTPSSAAKPILWYFGSSFVLHLLWENAQMPLFETPDGLSWATFKMCLFATATGDMFATLSFYLIVAVIHRDLRWAAERSAYSHPATWVVPLITGVLMAIGFELWAVYVAERWTYGSMPLAPVLRVGVTPVLQMIVIPLAATACAWWSLSKRRSARGDVATKRAVAGRE</sequence>
<organism evidence="2 3">
    <name type="scientific">Alienimonas californiensis</name>
    <dbReference type="NCBI Taxonomy" id="2527989"/>
    <lineage>
        <taxon>Bacteria</taxon>
        <taxon>Pseudomonadati</taxon>
        <taxon>Planctomycetota</taxon>
        <taxon>Planctomycetia</taxon>
        <taxon>Planctomycetales</taxon>
        <taxon>Planctomycetaceae</taxon>
        <taxon>Alienimonas</taxon>
    </lineage>
</organism>
<feature type="transmembrane region" description="Helical" evidence="1">
    <location>
        <begin position="132"/>
        <end position="151"/>
    </location>
</feature>
<keyword evidence="1" id="KW-0812">Transmembrane</keyword>
<feature type="transmembrane region" description="Helical" evidence="1">
    <location>
        <begin position="12"/>
        <end position="30"/>
    </location>
</feature>
<keyword evidence="1" id="KW-1133">Transmembrane helix</keyword>
<dbReference type="AlphaFoldDB" id="A0A517PB29"/>
<evidence type="ECO:0000313" key="3">
    <source>
        <dbReference type="Proteomes" id="UP000318741"/>
    </source>
</evidence>
<reference evidence="2 3" key="1">
    <citation type="submission" date="2019-02" db="EMBL/GenBank/DDBJ databases">
        <title>Deep-cultivation of Planctomycetes and their phenomic and genomic characterization uncovers novel biology.</title>
        <authorList>
            <person name="Wiegand S."/>
            <person name="Jogler M."/>
            <person name="Boedeker C."/>
            <person name="Pinto D."/>
            <person name="Vollmers J."/>
            <person name="Rivas-Marin E."/>
            <person name="Kohn T."/>
            <person name="Peeters S.H."/>
            <person name="Heuer A."/>
            <person name="Rast P."/>
            <person name="Oberbeckmann S."/>
            <person name="Bunk B."/>
            <person name="Jeske O."/>
            <person name="Meyerdierks A."/>
            <person name="Storesund J.E."/>
            <person name="Kallscheuer N."/>
            <person name="Luecker S."/>
            <person name="Lage O.M."/>
            <person name="Pohl T."/>
            <person name="Merkel B.J."/>
            <person name="Hornburger P."/>
            <person name="Mueller R.-W."/>
            <person name="Bruemmer F."/>
            <person name="Labrenz M."/>
            <person name="Spormann A.M."/>
            <person name="Op den Camp H."/>
            <person name="Overmann J."/>
            <person name="Amann R."/>
            <person name="Jetten M.S.M."/>
            <person name="Mascher T."/>
            <person name="Medema M.H."/>
            <person name="Devos D.P."/>
            <person name="Kaster A.-K."/>
            <person name="Ovreas L."/>
            <person name="Rohde M."/>
            <person name="Galperin M.Y."/>
            <person name="Jogler C."/>
        </authorList>
    </citation>
    <scope>NUCLEOTIDE SEQUENCE [LARGE SCALE GENOMIC DNA]</scope>
    <source>
        <strain evidence="2 3">CA12</strain>
    </source>
</reference>
<name>A0A517PB29_9PLAN</name>
<evidence type="ECO:0000256" key="1">
    <source>
        <dbReference type="SAM" id="Phobius"/>
    </source>
</evidence>
<dbReference type="RefSeq" id="WP_145359407.1">
    <property type="nucleotide sequence ID" value="NZ_CP036265.1"/>
</dbReference>
<keyword evidence="1" id="KW-0472">Membrane</keyword>
<feature type="transmembrane region" description="Helical" evidence="1">
    <location>
        <begin position="91"/>
        <end position="112"/>
    </location>
</feature>
<proteinExistence type="predicted"/>
<evidence type="ECO:0000313" key="2">
    <source>
        <dbReference type="EMBL" id="QDT16585.1"/>
    </source>
</evidence>
<dbReference type="Proteomes" id="UP000318741">
    <property type="component" value="Chromosome"/>
</dbReference>